<evidence type="ECO:0000256" key="2">
    <source>
        <dbReference type="ARBA" id="ARBA00023125"/>
    </source>
</evidence>
<keyword evidence="3" id="KW-0804">Transcription</keyword>
<dbReference type="GO" id="GO:0003677">
    <property type="term" value="F:DNA binding"/>
    <property type="evidence" value="ECO:0007669"/>
    <property type="project" value="UniProtKB-KW"/>
</dbReference>
<dbReference type="GO" id="GO:0003700">
    <property type="term" value="F:DNA-binding transcription factor activity"/>
    <property type="evidence" value="ECO:0007669"/>
    <property type="project" value="InterPro"/>
</dbReference>
<evidence type="ECO:0000256" key="1">
    <source>
        <dbReference type="ARBA" id="ARBA00023015"/>
    </source>
</evidence>
<dbReference type="Pfam" id="PF01047">
    <property type="entry name" value="MarR"/>
    <property type="match status" value="1"/>
</dbReference>
<dbReference type="PANTHER" id="PTHR42756">
    <property type="entry name" value="TRANSCRIPTIONAL REGULATOR, MARR"/>
    <property type="match status" value="1"/>
</dbReference>
<keyword evidence="1" id="KW-0805">Transcription regulation</keyword>
<keyword evidence="2" id="KW-0238">DNA-binding</keyword>
<dbReference type="InterPro" id="IPR000835">
    <property type="entry name" value="HTH_MarR-typ"/>
</dbReference>
<dbReference type="EMBL" id="DQAY01000009">
    <property type="protein sequence ID" value="HCO21741.1"/>
    <property type="molecule type" value="Genomic_DNA"/>
</dbReference>
<accession>A0A3D3QYS7</accession>
<dbReference type="PROSITE" id="PS50995">
    <property type="entry name" value="HTH_MARR_2"/>
    <property type="match status" value="1"/>
</dbReference>
<dbReference type="Proteomes" id="UP000263642">
    <property type="component" value="Unassembled WGS sequence"/>
</dbReference>
<dbReference type="Gene3D" id="1.10.10.10">
    <property type="entry name" value="Winged helix-like DNA-binding domain superfamily/Winged helix DNA-binding domain"/>
    <property type="match status" value="1"/>
</dbReference>
<dbReference type="PRINTS" id="PR00598">
    <property type="entry name" value="HTHMARR"/>
</dbReference>
<comment type="caution">
    <text evidence="5">The sequence shown here is derived from an EMBL/GenBank/DDBJ whole genome shotgun (WGS) entry which is preliminary data.</text>
</comment>
<gene>
    <name evidence="5" type="ORF">DIT97_01225</name>
</gene>
<evidence type="ECO:0000256" key="3">
    <source>
        <dbReference type="ARBA" id="ARBA00023163"/>
    </source>
</evidence>
<protein>
    <submittedName>
        <fullName evidence="5">MarR family transcriptional regulator</fullName>
    </submittedName>
</protein>
<feature type="domain" description="HTH marR-type" evidence="4">
    <location>
        <begin position="4"/>
        <end position="136"/>
    </location>
</feature>
<evidence type="ECO:0000313" key="6">
    <source>
        <dbReference type="Proteomes" id="UP000263642"/>
    </source>
</evidence>
<reference evidence="5 6" key="1">
    <citation type="journal article" date="2018" name="Nat. Biotechnol.">
        <title>A standardized bacterial taxonomy based on genome phylogeny substantially revises the tree of life.</title>
        <authorList>
            <person name="Parks D.H."/>
            <person name="Chuvochina M."/>
            <person name="Waite D.W."/>
            <person name="Rinke C."/>
            <person name="Skarshewski A."/>
            <person name="Chaumeil P.A."/>
            <person name="Hugenholtz P."/>
        </authorList>
    </citation>
    <scope>NUCLEOTIDE SEQUENCE [LARGE SCALE GENOMIC DNA]</scope>
    <source>
        <strain evidence="5">UBA9375</strain>
    </source>
</reference>
<dbReference type="InterPro" id="IPR036388">
    <property type="entry name" value="WH-like_DNA-bd_sf"/>
</dbReference>
<dbReference type="SUPFAM" id="SSF46785">
    <property type="entry name" value="Winged helix' DNA-binding domain"/>
    <property type="match status" value="1"/>
</dbReference>
<evidence type="ECO:0000259" key="4">
    <source>
        <dbReference type="PROSITE" id="PS50995"/>
    </source>
</evidence>
<evidence type="ECO:0000313" key="5">
    <source>
        <dbReference type="EMBL" id="HCO21741.1"/>
    </source>
</evidence>
<dbReference type="SMART" id="SM00347">
    <property type="entry name" value="HTH_MARR"/>
    <property type="match status" value="1"/>
</dbReference>
<dbReference type="RefSeq" id="WP_154934936.1">
    <property type="nucleotide sequence ID" value="NZ_CAXBMG010000005.1"/>
</dbReference>
<dbReference type="AlphaFoldDB" id="A0A3D3QYS7"/>
<sequence>MTVEDTIPMRLRRTYLTMHRAAQAHFAEFGVTVDQYVLLSVLADAEGIIQNELSERMSSDANTIGAMLRLLEQKNVIRREPSKNDRRALRVYLTASGKRLQKKLVRHSSQIHEALETALTPRKKQILLNSLEAITQALK</sequence>
<organism evidence="5 6">
    <name type="scientific">Gimesia maris</name>
    <dbReference type="NCBI Taxonomy" id="122"/>
    <lineage>
        <taxon>Bacteria</taxon>
        <taxon>Pseudomonadati</taxon>
        <taxon>Planctomycetota</taxon>
        <taxon>Planctomycetia</taxon>
        <taxon>Planctomycetales</taxon>
        <taxon>Planctomycetaceae</taxon>
        <taxon>Gimesia</taxon>
    </lineage>
</organism>
<name>A0A3D3QYS7_9PLAN</name>
<dbReference type="PANTHER" id="PTHR42756:SF1">
    <property type="entry name" value="TRANSCRIPTIONAL REPRESSOR OF EMRAB OPERON"/>
    <property type="match status" value="1"/>
</dbReference>
<dbReference type="InterPro" id="IPR036390">
    <property type="entry name" value="WH_DNA-bd_sf"/>
</dbReference>
<proteinExistence type="predicted"/>